<dbReference type="InterPro" id="IPR000340">
    <property type="entry name" value="Dual-sp_phosphatase_cat-dom"/>
</dbReference>
<dbReference type="Gene3D" id="3.90.190.10">
    <property type="entry name" value="Protein tyrosine phosphatase superfamily"/>
    <property type="match status" value="1"/>
</dbReference>
<gene>
    <name evidence="6" type="ORF">MtrunA17_Chr4g0065591</name>
</gene>
<evidence type="ECO:0000256" key="3">
    <source>
        <dbReference type="ARBA" id="ARBA00022801"/>
    </source>
</evidence>
<evidence type="ECO:0000313" key="6">
    <source>
        <dbReference type="EMBL" id="RHN64112.1"/>
    </source>
</evidence>
<feature type="domain" description="Dual specificity phosphatase catalytic" evidence="5">
    <location>
        <begin position="46"/>
        <end position="136"/>
    </location>
</feature>
<proteinExistence type="inferred from homology"/>
<comment type="caution">
    <text evidence="6">The sequence shown here is derived from an EMBL/GenBank/DDBJ whole genome shotgun (WGS) entry which is preliminary data.</text>
</comment>
<dbReference type="GO" id="GO:0004725">
    <property type="term" value="F:protein tyrosine phosphatase activity"/>
    <property type="evidence" value="ECO:0007669"/>
    <property type="project" value="UniProtKB-EC"/>
</dbReference>
<dbReference type="EMBL" id="PSQE01000004">
    <property type="protein sequence ID" value="RHN64112.1"/>
    <property type="molecule type" value="Genomic_DNA"/>
</dbReference>
<keyword evidence="3 6" id="KW-0378">Hydrolase</keyword>
<dbReference type="InterPro" id="IPR029021">
    <property type="entry name" value="Prot-tyrosine_phosphatase-like"/>
</dbReference>
<protein>
    <recommendedName>
        <fullName evidence="2">protein-tyrosine-phosphatase</fullName>
        <ecNumber evidence="2">3.1.3.48</ecNumber>
    </recommendedName>
</protein>
<dbReference type="Proteomes" id="UP000265566">
    <property type="component" value="Chromosome 4"/>
</dbReference>
<dbReference type="AlphaFoldDB" id="A0A396IF03"/>
<sequence length="137" mass="15776">MAATLEAINQFRQSLEIRRQLILTKPLVMVDNIPCEIDEVDSALNKVGLKNVNVTHILTVACKLPPAHLADFIYKVLYGMWYCIHTKVTLLLKFEEVADRETTNLKQHFNECFDFIDEAKRNGGHVLVHRKMGISRR</sequence>
<accession>A0A396IF03</accession>
<dbReference type="Pfam" id="PF00782">
    <property type="entry name" value="DSPc"/>
    <property type="match status" value="1"/>
</dbReference>
<evidence type="ECO:0000256" key="4">
    <source>
        <dbReference type="ARBA" id="ARBA00022912"/>
    </source>
</evidence>
<evidence type="ECO:0000259" key="5">
    <source>
        <dbReference type="Pfam" id="PF00782"/>
    </source>
</evidence>
<dbReference type="PANTHER" id="PTHR10159:SF511">
    <property type="entry name" value="DUAL SPECIFICITY PROTEIN PHOSPHATASE 1"/>
    <property type="match status" value="1"/>
</dbReference>
<reference evidence="6" key="1">
    <citation type="journal article" date="2018" name="Nat. Plants">
        <title>Whole-genome landscape of Medicago truncatula symbiotic genes.</title>
        <authorList>
            <person name="Pecrix Y."/>
            <person name="Gamas P."/>
            <person name="Carrere S."/>
        </authorList>
    </citation>
    <scope>NUCLEOTIDE SEQUENCE</scope>
    <source>
        <tissue evidence="6">Leaves</tissue>
    </source>
</reference>
<dbReference type="EC" id="3.1.3.48" evidence="2"/>
<keyword evidence="4" id="KW-0904">Protein phosphatase</keyword>
<name>A0A396IF03_MEDTR</name>
<evidence type="ECO:0000256" key="1">
    <source>
        <dbReference type="ARBA" id="ARBA00008601"/>
    </source>
</evidence>
<organism evidence="6">
    <name type="scientific">Medicago truncatula</name>
    <name type="common">Barrel medic</name>
    <name type="synonym">Medicago tribuloides</name>
    <dbReference type="NCBI Taxonomy" id="3880"/>
    <lineage>
        <taxon>Eukaryota</taxon>
        <taxon>Viridiplantae</taxon>
        <taxon>Streptophyta</taxon>
        <taxon>Embryophyta</taxon>
        <taxon>Tracheophyta</taxon>
        <taxon>Spermatophyta</taxon>
        <taxon>Magnoliopsida</taxon>
        <taxon>eudicotyledons</taxon>
        <taxon>Gunneridae</taxon>
        <taxon>Pentapetalae</taxon>
        <taxon>rosids</taxon>
        <taxon>fabids</taxon>
        <taxon>Fabales</taxon>
        <taxon>Fabaceae</taxon>
        <taxon>Papilionoideae</taxon>
        <taxon>50 kb inversion clade</taxon>
        <taxon>NPAAA clade</taxon>
        <taxon>Hologalegina</taxon>
        <taxon>IRL clade</taxon>
        <taxon>Trifolieae</taxon>
        <taxon>Medicago</taxon>
    </lineage>
</organism>
<dbReference type="Gramene" id="rna26894">
    <property type="protein sequence ID" value="RHN64112.1"/>
    <property type="gene ID" value="gene26894"/>
</dbReference>
<dbReference type="CDD" id="cd14498">
    <property type="entry name" value="DSP"/>
    <property type="match status" value="1"/>
</dbReference>
<evidence type="ECO:0000256" key="2">
    <source>
        <dbReference type="ARBA" id="ARBA00013064"/>
    </source>
</evidence>
<comment type="similarity">
    <text evidence="1">Belongs to the protein-tyrosine phosphatase family. Non-receptor class dual specificity subfamily.</text>
</comment>
<dbReference type="PANTHER" id="PTHR10159">
    <property type="entry name" value="DUAL SPECIFICITY PROTEIN PHOSPHATASE"/>
    <property type="match status" value="1"/>
</dbReference>
<dbReference type="SUPFAM" id="SSF52799">
    <property type="entry name" value="(Phosphotyrosine protein) phosphatases II"/>
    <property type="match status" value="1"/>
</dbReference>